<reference evidence="9 10" key="1">
    <citation type="journal article" date="2019" name="Environ. Microbiol.">
        <title>Species interactions and distinct microbial communities in high Arctic permafrost affected cryosols are associated with the CH4 and CO2 gas fluxes.</title>
        <authorList>
            <person name="Altshuler I."/>
            <person name="Hamel J."/>
            <person name="Turney S."/>
            <person name="Magnuson E."/>
            <person name="Levesque R."/>
            <person name="Greer C."/>
            <person name="Whyte L.G."/>
        </authorList>
    </citation>
    <scope>NUCLEOTIDE SEQUENCE [LARGE SCALE GENOMIC DNA]</scope>
    <source>
        <strain evidence="9 10">S9.3B</strain>
    </source>
</reference>
<dbReference type="GO" id="GO:0042597">
    <property type="term" value="C:periplasmic space"/>
    <property type="evidence" value="ECO:0007669"/>
    <property type="project" value="UniProtKB-SubCell"/>
</dbReference>
<evidence type="ECO:0000256" key="2">
    <source>
        <dbReference type="ARBA" id="ARBA00005182"/>
    </source>
</evidence>
<evidence type="ECO:0000256" key="5">
    <source>
        <dbReference type="ARBA" id="ARBA00022764"/>
    </source>
</evidence>
<comment type="subcellular location">
    <subcellularLocation>
        <location evidence="1">Periplasm</location>
    </subcellularLocation>
</comment>
<evidence type="ECO:0008006" key="11">
    <source>
        <dbReference type="Google" id="ProtNLM"/>
    </source>
</evidence>
<dbReference type="Proteomes" id="UP000317078">
    <property type="component" value="Unassembled WGS sequence"/>
</dbReference>
<comment type="caution">
    <text evidence="9">The sequence shown here is derived from an EMBL/GenBank/DDBJ whole genome shotgun (WGS) entry which is preliminary data.</text>
</comment>
<dbReference type="AlphaFoldDB" id="A0A502EVX1"/>
<evidence type="ECO:0000256" key="3">
    <source>
        <dbReference type="ARBA" id="ARBA00022679"/>
    </source>
</evidence>
<protein>
    <recommendedName>
        <fullName evidence="11">Polysaccharide pyruvyl transferase domain-containing protein</fullName>
    </recommendedName>
</protein>
<sequence>MMKPIAVLGTDGAIGGSFTRSTEAAFAATGANTGNLAFQYAAFQRVIGDDRFTVPFAFDVDAVRDRARLICIPAANFLYSGFDLGDLAKRLEATGLPLMVLGLGAQAFRSVNEVQLKPGTERLLHLFRERCARIMLRGSYTAAVLERYGVQNFEVLGCPSNFINPSSHLGASIAERLRTKPFQAVALAPTFYSYNAKGERALLDEFGEDRVTHLIAQDPLAAIMLARREIDAPEVTTWLSEKAGLLTEMTKAERDLWVGRLRGYFSAEAWLEAYQSVDAVIGTRIHGAALGWQAGRSALVISFDLRTEELAATMGLPLVKAAALAPGGAEAALRAGVEACAPLYDARRMDLAGRLVRLLGEHGVTPGPVLRSLAAGETASLPTEASAGAMPAALKPTSWGFLEQYNRRRIAGWVASSSPAAPRLTVRLDGKELATVTPSTSRPDISGYAWAFEVKIPSDAKIPDVAKVEVIFADTGAPLRNSPVITSFAAQDETKVLRGQGGYLFLQNDSNAVLEQVQGRRILSAEELDLWEHFFLGVDAAAFKNGAHVLYLIAPNKECVFAEALPSGIAVSENRPVRQVQALAARLDLRATRIIYPLEAMRRAKADVATYPKGDSHWSDYGASLALDAVYEAIGLDNLAAGSSPGPDAFQVEYRNADLLSKLGGVCVEEQPVLRRRPAARVVHDNGILNTGRRRELRPAARPAASGHLLMLHDSFGEWLIPPLAENFASTTAVWNASLAESMLEQEQPDVLLFERAERFLVVPPRFG</sequence>
<feature type="domain" description="Polysaccharide pyruvyl transferase" evidence="7">
    <location>
        <begin position="81"/>
        <end position="302"/>
    </location>
</feature>
<evidence type="ECO:0000259" key="7">
    <source>
        <dbReference type="Pfam" id="PF04230"/>
    </source>
</evidence>
<evidence type="ECO:0000313" key="9">
    <source>
        <dbReference type="EMBL" id="TPG40271.1"/>
    </source>
</evidence>
<dbReference type="InterPro" id="IPR031811">
    <property type="entry name" value="ALGX/ALGJ_SGNH-like"/>
</dbReference>
<evidence type="ECO:0000259" key="8">
    <source>
        <dbReference type="Pfam" id="PF16822"/>
    </source>
</evidence>
<evidence type="ECO:0000256" key="4">
    <source>
        <dbReference type="ARBA" id="ARBA00022729"/>
    </source>
</evidence>
<proteinExistence type="predicted"/>
<evidence type="ECO:0000256" key="1">
    <source>
        <dbReference type="ARBA" id="ARBA00004418"/>
    </source>
</evidence>
<comment type="pathway">
    <text evidence="2">Glycan biosynthesis; alginate biosynthesis.</text>
</comment>
<dbReference type="UniPathway" id="UPA00286"/>
<gene>
    <name evidence="9" type="ORF">EAH89_28955</name>
</gene>
<evidence type="ECO:0000256" key="6">
    <source>
        <dbReference type="ARBA" id="ARBA00022841"/>
    </source>
</evidence>
<evidence type="ECO:0000313" key="10">
    <source>
        <dbReference type="Proteomes" id="UP000317078"/>
    </source>
</evidence>
<dbReference type="EMBL" id="RCZP01000070">
    <property type="protein sequence ID" value="TPG40271.1"/>
    <property type="molecule type" value="Genomic_DNA"/>
</dbReference>
<dbReference type="Pfam" id="PF04230">
    <property type="entry name" value="PS_pyruv_trans"/>
    <property type="match status" value="1"/>
</dbReference>
<name>A0A502EVX1_9PROT</name>
<keyword evidence="5" id="KW-0574">Periplasm</keyword>
<dbReference type="InterPro" id="IPR007345">
    <property type="entry name" value="Polysacch_pyruvyl_Trfase"/>
</dbReference>
<keyword evidence="3" id="KW-0808">Transferase</keyword>
<dbReference type="OrthoDB" id="9767435at2"/>
<dbReference type="GO" id="GO:0042121">
    <property type="term" value="P:alginic acid biosynthetic process"/>
    <property type="evidence" value="ECO:0007669"/>
    <property type="project" value="UniProtKB-UniPathway"/>
</dbReference>
<feature type="domain" description="AlgX/AlgJ SGNH hydrolase-like" evidence="8">
    <location>
        <begin position="538"/>
        <end position="640"/>
    </location>
</feature>
<dbReference type="GO" id="GO:0016740">
    <property type="term" value="F:transferase activity"/>
    <property type="evidence" value="ECO:0007669"/>
    <property type="project" value="UniProtKB-KW"/>
</dbReference>
<accession>A0A502EVX1</accession>
<organism evidence="9 10">
    <name type="scientific">Muricoccus nepalensis</name>
    <dbReference type="NCBI Taxonomy" id="1854500"/>
    <lineage>
        <taxon>Bacteria</taxon>
        <taxon>Pseudomonadati</taxon>
        <taxon>Pseudomonadota</taxon>
        <taxon>Alphaproteobacteria</taxon>
        <taxon>Acetobacterales</taxon>
        <taxon>Roseomonadaceae</taxon>
        <taxon>Muricoccus</taxon>
    </lineage>
</organism>
<keyword evidence="4" id="KW-0732">Signal</keyword>
<keyword evidence="6" id="KW-0016">Alginate biosynthesis</keyword>
<dbReference type="RefSeq" id="WP_140887328.1">
    <property type="nucleotide sequence ID" value="NZ_RCZP01000070.1"/>
</dbReference>
<dbReference type="Pfam" id="PF16822">
    <property type="entry name" value="ALGX"/>
    <property type="match status" value="1"/>
</dbReference>
<keyword evidence="10" id="KW-1185">Reference proteome</keyword>